<keyword evidence="3 5" id="KW-1133">Transmembrane helix</keyword>
<dbReference type="CDD" id="cd16914">
    <property type="entry name" value="EcfT"/>
    <property type="match status" value="1"/>
</dbReference>
<feature type="transmembrane region" description="Helical" evidence="5">
    <location>
        <begin position="259"/>
        <end position="280"/>
    </location>
</feature>
<dbReference type="EMBL" id="CDGJ01000047">
    <property type="protein sequence ID" value="CEJ07231.1"/>
    <property type="molecule type" value="Genomic_DNA"/>
</dbReference>
<dbReference type="GO" id="GO:0005886">
    <property type="term" value="C:plasma membrane"/>
    <property type="evidence" value="ECO:0007669"/>
    <property type="project" value="UniProtKB-ARBA"/>
</dbReference>
<evidence type="ECO:0000256" key="1">
    <source>
        <dbReference type="ARBA" id="ARBA00004141"/>
    </source>
</evidence>
<feature type="transmembrane region" description="Helical" evidence="5">
    <location>
        <begin position="32"/>
        <end position="50"/>
    </location>
</feature>
<evidence type="ECO:0000256" key="2">
    <source>
        <dbReference type="ARBA" id="ARBA00022692"/>
    </source>
</evidence>
<feature type="transmembrane region" description="Helical" evidence="5">
    <location>
        <begin position="124"/>
        <end position="146"/>
    </location>
</feature>
<organism evidence="6">
    <name type="scientific">Acididesulfobacillus acetoxydans</name>
    <dbReference type="NCBI Taxonomy" id="1561005"/>
    <lineage>
        <taxon>Bacteria</taxon>
        <taxon>Bacillati</taxon>
        <taxon>Bacillota</taxon>
        <taxon>Clostridia</taxon>
        <taxon>Eubacteriales</taxon>
        <taxon>Peptococcaceae</taxon>
        <taxon>Acididesulfobacillus</taxon>
    </lineage>
</organism>
<evidence type="ECO:0000256" key="5">
    <source>
        <dbReference type="SAM" id="Phobius"/>
    </source>
</evidence>
<dbReference type="PANTHER" id="PTHR33514">
    <property type="entry name" value="PROTEIN ABCI12, CHLOROPLASTIC"/>
    <property type="match status" value="1"/>
</dbReference>
<evidence type="ECO:0000256" key="3">
    <source>
        <dbReference type="ARBA" id="ARBA00022989"/>
    </source>
</evidence>
<dbReference type="AlphaFoldDB" id="A0A8S0W5L2"/>
<feature type="transmembrane region" description="Helical" evidence="5">
    <location>
        <begin position="225"/>
        <end position="247"/>
    </location>
</feature>
<dbReference type="PANTHER" id="PTHR33514:SF13">
    <property type="entry name" value="PROTEIN ABCI12, CHLOROPLASTIC"/>
    <property type="match status" value="1"/>
</dbReference>
<proteinExistence type="predicted"/>
<evidence type="ECO:0000313" key="6">
    <source>
        <dbReference type="EMBL" id="CAA7603268.1"/>
    </source>
</evidence>
<dbReference type="Proteomes" id="UP001071230">
    <property type="component" value="Unassembled WGS sequence"/>
</dbReference>
<comment type="subcellular location">
    <subcellularLocation>
        <location evidence="1">Membrane</location>
        <topology evidence="1">Multi-pass membrane protein</topology>
    </subcellularLocation>
</comment>
<sequence length="292" mass="32307">MVRAFSAIHPAVSFTFFAFIIIFTILFQHPVFVGISLSGALFLSWLLSGGQGVKSGVKLYFPMFLLIALANPLFNHRGKTVLFYLRDNPVTLEAVTYGLCMAASLVAVALWFSCYSKVMTSDKFLYLFAGFAPTVALLITMTLRMIPNLKVQLKAVASAQQAIGLDARTGNLVQRLRKSMRITSILLSWAMEDGMETADSMKARGYGVKNRTTFSLFKFDARDGVILAVVLGLAGICLTGYFLGYGVMRFYPVLAPLKISGLALCLYTAFGAYAFLPVLIEFRENLKWHFCK</sequence>
<name>A0A8S0W5L2_9FIRM</name>
<accession>A0A8S0W5L2</accession>
<dbReference type="RefSeq" id="WP_240986515.1">
    <property type="nucleotide sequence ID" value="NZ_CDGJ01000047.1"/>
</dbReference>
<feature type="transmembrane region" description="Helical" evidence="5">
    <location>
        <begin position="7"/>
        <end position="26"/>
    </location>
</feature>
<keyword evidence="4 5" id="KW-0472">Membrane</keyword>
<evidence type="ECO:0000256" key="4">
    <source>
        <dbReference type="ARBA" id="ARBA00023136"/>
    </source>
</evidence>
<feature type="transmembrane region" description="Helical" evidence="5">
    <location>
        <begin position="94"/>
        <end position="112"/>
    </location>
</feature>
<dbReference type="KEGG" id="aacx:DEACI_4091"/>
<gene>
    <name evidence="7" type="ORF">DEACI_1690</name>
    <name evidence="6" type="ORF">DEACI_4091</name>
</gene>
<feature type="transmembrane region" description="Helical" evidence="5">
    <location>
        <begin position="57"/>
        <end position="74"/>
    </location>
</feature>
<dbReference type="EMBL" id="LR746496">
    <property type="protein sequence ID" value="CAA7603268.1"/>
    <property type="molecule type" value="Genomic_DNA"/>
</dbReference>
<keyword evidence="2 5" id="KW-0812">Transmembrane</keyword>
<reference evidence="6" key="2">
    <citation type="submission" date="2020-01" db="EMBL/GenBank/DDBJ databases">
        <authorList>
            <person name="Hornung B."/>
        </authorList>
    </citation>
    <scope>NUCLEOTIDE SEQUENCE</scope>
    <source>
        <strain evidence="6">PacBioINE</strain>
    </source>
</reference>
<dbReference type="Pfam" id="PF02361">
    <property type="entry name" value="CbiQ"/>
    <property type="match status" value="1"/>
</dbReference>
<dbReference type="Proteomes" id="UP000836597">
    <property type="component" value="Chromosome"/>
</dbReference>
<protein>
    <submittedName>
        <fullName evidence="7">ABC-type cobalt transport system, permease component CbiQ</fullName>
    </submittedName>
    <submittedName>
        <fullName evidence="6">ABC/ECF transporter, transmembrane component</fullName>
    </submittedName>
</protein>
<dbReference type="InterPro" id="IPR003339">
    <property type="entry name" value="ABC/ECF_trnsptr_transmembrane"/>
</dbReference>
<evidence type="ECO:0000313" key="8">
    <source>
        <dbReference type="Proteomes" id="UP001071230"/>
    </source>
</evidence>
<evidence type="ECO:0000313" key="7">
    <source>
        <dbReference type="EMBL" id="CEJ07231.1"/>
    </source>
</evidence>
<reference evidence="7" key="1">
    <citation type="submission" date="2014-11" db="EMBL/GenBank/DDBJ databases">
        <authorList>
            <person name="Hornung B.V."/>
        </authorList>
    </citation>
    <scope>NUCLEOTIDE SEQUENCE</scope>
    <source>
        <strain evidence="7">INE</strain>
    </source>
</reference>
<keyword evidence="8" id="KW-1185">Reference proteome</keyword>